<dbReference type="Gene3D" id="2.70.98.10">
    <property type="match status" value="1"/>
</dbReference>
<proteinExistence type="predicted"/>
<dbReference type="InterPro" id="IPR014718">
    <property type="entry name" value="GH-type_carb-bd"/>
</dbReference>
<gene>
    <name evidence="2" type="ORF">JCM19237_1813</name>
</gene>
<name>A0A090QV80_9GAMM</name>
<organism evidence="2 3">
    <name type="scientific">Photobacterium aphoticum</name>
    <dbReference type="NCBI Taxonomy" id="754436"/>
    <lineage>
        <taxon>Bacteria</taxon>
        <taxon>Pseudomonadati</taxon>
        <taxon>Pseudomonadota</taxon>
        <taxon>Gammaproteobacteria</taxon>
        <taxon>Vibrionales</taxon>
        <taxon>Vibrionaceae</taxon>
        <taxon>Photobacterium</taxon>
    </lineage>
</organism>
<dbReference type="STRING" id="754436.JCM19237_1813"/>
<evidence type="ECO:0000313" key="2">
    <source>
        <dbReference type="EMBL" id="GAL06168.1"/>
    </source>
</evidence>
<dbReference type="GO" id="GO:0016829">
    <property type="term" value="F:lyase activity"/>
    <property type="evidence" value="ECO:0007669"/>
    <property type="project" value="UniProtKB-KW"/>
</dbReference>
<reference evidence="2 3" key="1">
    <citation type="journal article" date="2014" name="Genome Announc.">
        <title>Draft Genome Sequences of Two Vibrionaceae Species, Vibrio ponticus C121 and Photobacterium aphoticum C119, Isolated as Coral Reef Microbiota.</title>
        <authorList>
            <person name="Al-saari N."/>
            <person name="Meirelles P.M."/>
            <person name="Mino S."/>
            <person name="Suda W."/>
            <person name="Oshima K."/>
            <person name="Hattori M."/>
            <person name="Ohkuma M."/>
            <person name="Thompson F.L."/>
            <person name="Gomez-Gil B."/>
            <person name="Sawabe T."/>
            <person name="Sawabe T."/>
        </authorList>
    </citation>
    <scope>NUCLEOTIDE SEQUENCE [LARGE SCALE GENOMIC DNA]</scope>
    <source>
        <strain evidence="2 3">JCM 19237</strain>
    </source>
</reference>
<dbReference type="Proteomes" id="UP000029227">
    <property type="component" value="Unassembled WGS sequence"/>
</dbReference>
<protein>
    <submittedName>
        <fullName evidence="2">Hyaluronate lyase</fullName>
    </submittedName>
</protein>
<keyword evidence="2" id="KW-0456">Lyase</keyword>
<evidence type="ECO:0000313" key="3">
    <source>
        <dbReference type="Proteomes" id="UP000029227"/>
    </source>
</evidence>
<dbReference type="Pfam" id="PF02278">
    <property type="entry name" value="Lyase_8"/>
    <property type="match status" value="1"/>
</dbReference>
<dbReference type="GO" id="GO:0005975">
    <property type="term" value="P:carbohydrate metabolic process"/>
    <property type="evidence" value="ECO:0007669"/>
    <property type="project" value="InterPro"/>
</dbReference>
<dbReference type="GO" id="GO:0005576">
    <property type="term" value="C:extracellular region"/>
    <property type="evidence" value="ECO:0007669"/>
    <property type="project" value="InterPro"/>
</dbReference>
<dbReference type="PANTHER" id="PTHR38481">
    <property type="entry name" value="HYALURONATE LYASE"/>
    <property type="match status" value="1"/>
</dbReference>
<dbReference type="InterPro" id="IPR038970">
    <property type="entry name" value="Lyase_8"/>
</dbReference>
<comment type="caution">
    <text evidence="2">The sequence shown here is derived from an EMBL/GenBank/DDBJ whole genome shotgun (WGS) entry which is preliminary data.</text>
</comment>
<feature type="domain" description="Polysaccharide lyase family 8 central" evidence="1">
    <location>
        <begin position="53"/>
        <end position="163"/>
    </location>
</feature>
<dbReference type="PANTHER" id="PTHR38481:SF1">
    <property type="entry name" value="HYALURONATE LYASE"/>
    <property type="match status" value="1"/>
</dbReference>
<dbReference type="GO" id="GO:0030246">
    <property type="term" value="F:carbohydrate binding"/>
    <property type="evidence" value="ECO:0007669"/>
    <property type="project" value="InterPro"/>
</dbReference>
<dbReference type="EMBL" id="BBMN01000010">
    <property type="protein sequence ID" value="GAL06168.1"/>
    <property type="molecule type" value="Genomic_DNA"/>
</dbReference>
<dbReference type="eggNOG" id="COG5492">
    <property type="taxonomic scope" value="Bacteria"/>
</dbReference>
<dbReference type="InterPro" id="IPR011013">
    <property type="entry name" value="Gal_mutarotase_sf_dom"/>
</dbReference>
<dbReference type="SUPFAM" id="SSF74650">
    <property type="entry name" value="Galactose mutarotase-like"/>
    <property type="match status" value="1"/>
</dbReference>
<sequence>MQGRLGALIKSHLALDPDTYFATTGDLNLLSVADRIMTDEAVKPQTAAPGNFMFYNQDRVVHRGDNYALSLSLHSDRIGNYECLTTTEENLKGWFTGDGMTYLYDADRHQYTDWYALVDKRYMPGATVDGIAPPDCGGRRQYDNTKKDMTWVGGARTVKLAFTVRTSITTTTRCA</sequence>
<dbReference type="AlphaFoldDB" id="A0A090QV80"/>
<evidence type="ECO:0000259" key="1">
    <source>
        <dbReference type="Pfam" id="PF02278"/>
    </source>
</evidence>
<accession>A0A090QV80</accession>
<dbReference type="InterPro" id="IPR003159">
    <property type="entry name" value="Lyase_8_central_dom"/>
</dbReference>